<dbReference type="Proteomes" id="UP000612585">
    <property type="component" value="Unassembled WGS sequence"/>
</dbReference>
<protein>
    <submittedName>
        <fullName evidence="1">Uncharacterized protein</fullName>
    </submittedName>
</protein>
<accession>A0A8J4DZN0</accession>
<evidence type="ECO:0000313" key="2">
    <source>
        <dbReference type="Proteomes" id="UP000612585"/>
    </source>
</evidence>
<proteinExistence type="predicted"/>
<gene>
    <name evidence="1" type="ORF">Vau01_044210</name>
</gene>
<dbReference type="EMBL" id="BOPG01000027">
    <property type="protein sequence ID" value="GIJ56905.1"/>
    <property type="molecule type" value="Genomic_DNA"/>
</dbReference>
<reference evidence="1" key="1">
    <citation type="submission" date="2021-01" db="EMBL/GenBank/DDBJ databases">
        <title>Whole genome shotgun sequence of Virgisporangium aurantiacum NBRC 16421.</title>
        <authorList>
            <person name="Komaki H."/>
            <person name="Tamura T."/>
        </authorList>
    </citation>
    <scope>NUCLEOTIDE SEQUENCE</scope>
    <source>
        <strain evidence="1">NBRC 16421</strain>
    </source>
</reference>
<organism evidence="1 2">
    <name type="scientific">Virgisporangium aurantiacum</name>
    <dbReference type="NCBI Taxonomy" id="175570"/>
    <lineage>
        <taxon>Bacteria</taxon>
        <taxon>Bacillati</taxon>
        <taxon>Actinomycetota</taxon>
        <taxon>Actinomycetes</taxon>
        <taxon>Micromonosporales</taxon>
        <taxon>Micromonosporaceae</taxon>
        <taxon>Virgisporangium</taxon>
    </lineage>
</organism>
<keyword evidence="2" id="KW-1185">Reference proteome</keyword>
<name>A0A8J4DZN0_9ACTN</name>
<comment type="caution">
    <text evidence="1">The sequence shown here is derived from an EMBL/GenBank/DDBJ whole genome shotgun (WGS) entry which is preliminary data.</text>
</comment>
<evidence type="ECO:0000313" key="1">
    <source>
        <dbReference type="EMBL" id="GIJ56905.1"/>
    </source>
</evidence>
<dbReference type="AlphaFoldDB" id="A0A8J4DZN0"/>
<sequence>MQHRQVAIEHDHVVTGDAGALQGGITVESDIDGHTLPPQNHGHGVGQFDVILDQQHPHDRTVFQIAGYNEVTKWITVTSPVPVYKPQT</sequence>